<dbReference type="PRINTS" id="PR00090">
    <property type="entry name" value="RNGDIOXGNASE"/>
</dbReference>
<name>A0A916TS30_9SPHN</name>
<evidence type="ECO:0000256" key="3">
    <source>
        <dbReference type="ARBA" id="ARBA00022723"/>
    </source>
</evidence>
<protein>
    <submittedName>
        <fullName evidence="8">(2Fe-2S)-binding protein</fullName>
    </submittedName>
</protein>
<evidence type="ECO:0000256" key="4">
    <source>
        <dbReference type="ARBA" id="ARBA00023002"/>
    </source>
</evidence>
<evidence type="ECO:0000259" key="7">
    <source>
        <dbReference type="PROSITE" id="PS51296"/>
    </source>
</evidence>
<reference evidence="8" key="2">
    <citation type="submission" date="2020-09" db="EMBL/GenBank/DDBJ databases">
        <authorList>
            <person name="Sun Q."/>
            <person name="Zhou Y."/>
        </authorList>
    </citation>
    <scope>NUCLEOTIDE SEQUENCE</scope>
    <source>
        <strain evidence="8">CGMCC 1.15095</strain>
    </source>
</reference>
<gene>
    <name evidence="8" type="ORF">GCM10011494_19080</name>
</gene>
<sequence length="458" mass="51244">MTNISAETEQGNFEPVESYQDILDRDTRPVPEIFREVTHADAGCGPIPASRYTSADFFQLEVEKVWLKTWQFACLEDDLPDAGDTYVYDLVGRSAIVIRQADGSIRAFLNACRHRGRKLVTENGCRGMVRCPYHGLTWNTDGSFKVNPFKWDFLHVDDSDFGLFPVRCESWAGFVFINFDADAAPLLDLIAPIPKHFERWRIQDCYKSAHVGKVMPANWKACAEAFLESYHVLATHPQAAPFVSSEGGQYDVLSDHVTRFLSPTAVASVLAGTGLDERGRIEAMTTVGSRAGTGAQREVLDGITARQYVADQARELVASKTGIDFDQASDAEMIDGIAYDFFPSFHLWGGFAQKICYRFRPDGTNHERTLMEVMLFELAPQGQPKPTPAPYRLLGPEDDWALATELNYLSGIYGQDESNLGPVQEGLRALGDGDLQFSRYGDLRCRHLHRMIDRYLAA</sequence>
<evidence type="ECO:0000256" key="1">
    <source>
        <dbReference type="ARBA" id="ARBA00001962"/>
    </source>
</evidence>
<dbReference type="InterPro" id="IPR017941">
    <property type="entry name" value="Rieske_2Fe-2S"/>
</dbReference>
<comment type="cofactor">
    <cofactor evidence="1">
        <name>Fe cation</name>
        <dbReference type="ChEBI" id="CHEBI:24875"/>
    </cofactor>
</comment>
<reference evidence="8" key="1">
    <citation type="journal article" date="2014" name="Int. J. Syst. Evol. Microbiol.">
        <title>Complete genome sequence of Corynebacterium casei LMG S-19264T (=DSM 44701T), isolated from a smear-ripened cheese.</title>
        <authorList>
            <consortium name="US DOE Joint Genome Institute (JGI-PGF)"/>
            <person name="Walter F."/>
            <person name="Albersmeier A."/>
            <person name="Kalinowski J."/>
            <person name="Ruckert C."/>
        </authorList>
    </citation>
    <scope>NUCLEOTIDE SEQUENCE</scope>
    <source>
        <strain evidence="8">CGMCC 1.15095</strain>
    </source>
</reference>
<dbReference type="EMBL" id="BMHK01000010">
    <property type="protein sequence ID" value="GGC00711.1"/>
    <property type="molecule type" value="Genomic_DNA"/>
</dbReference>
<dbReference type="AlphaFoldDB" id="A0A916TS30"/>
<dbReference type="InterPro" id="IPR001663">
    <property type="entry name" value="Rng_hydr_dOase-A"/>
</dbReference>
<keyword evidence="5" id="KW-0408">Iron</keyword>
<keyword evidence="4" id="KW-0560">Oxidoreductase</keyword>
<accession>A0A916TS30</accession>
<dbReference type="PANTHER" id="PTHR43756">
    <property type="entry name" value="CHOLINE MONOOXYGENASE, CHLOROPLASTIC"/>
    <property type="match status" value="1"/>
</dbReference>
<dbReference type="SUPFAM" id="SSF55961">
    <property type="entry name" value="Bet v1-like"/>
    <property type="match status" value="1"/>
</dbReference>
<dbReference type="PANTHER" id="PTHR43756:SF5">
    <property type="entry name" value="CHOLINE MONOOXYGENASE, CHLOROPLASTIC"/>
    <property type="match status" value="1"/>
</dbReference>
<dbReference type="GO" id="GO:0051537">
    <property type="term" value="F:2 iron, 2 sulfur cluster binding"/>
    <property type="evidence" value="ECO:0007669"/>
    <property type="project" value="UniProtKB-KW"/>
</dbReference>
<dbReference type="CDD" id="cd08882">
    <property type="entry name" value="RHO_alpha_C_MupW-like"/>
    <property type="match status" value="1"/>
</dbReference>
<evidence type="ECO:0000256" key="2">
    <source>
        <dbReference type="ARBA" id="ARBA00022714"/>
    </source>
</evidence>
<feature type="domain" description="Rieske" evidence="7">
    <location>
        <begin position="70"/>
        <end position="177"/>
    </location>
</feature>
<proteinExistence type="predicted"/>
<comment type="caution">
    <text evidence="8">The sequence shown here is derived from an EMBL/GenBank/DDBJ whole genome shotgun (WGS) entry which is preliminary data.</text>
</comment>
<dbReference type="GO" id="GO:0005506">
    <property type="term" value="F:iron ion binding"/>
    <property type="evidence" value="ECO:0007669"/>
    <property type="project" value="InterPro"/>
</dbReference>
<dbReference type="Proteomes" id="UP000608154">
    <property type="component" value="Unassembled WGS sequence"/>
</dbReference>
<dbReference type="Pfam" id="PF00355">
    <property type="entry name" value="Rieske"/>
    <property type="match status" value="1"/>
</dbReference>
<organism evidence="8 9">
    <name type="scientific">Novosphingobium endophyticum</name>
    <dbReference type="NCBI Taxonomy" id="1955250"/>
    <lineage>
        <taxon>Bacteria</taxon>
        <taxon>Pseudomonadati</taxon>
        <taxon>Pseudomonadota</taxon>
        <taxon>Alphaproteobacteria</taxon>
        <taxon>Sphingomonadales</taxon>
        <taxon>Sphingomonadaceae</taxon>
        <taxon>Novosphingobium</taxon>
    </lineage>
</organism>
<dbReference type="Gene3D" id="2.102.10.10">
    <property type="entry name" value="Rieske [2Fe-2S] iron-sulphur domain"/>
    <property type="match status" value="1"/>
</dbReference>
<keyword evidence="3" id="KW-0479">Metal-binding</keyword>
<keyword evidence="6" id="KW-0411">Iron-sulfur</keyword>
<evidence type="ECO:0000256" key="5">
    <source>
        <dbReference type="ARBA" id="ARBA00023004"/>
    </source>
</evidence>
<dbReference type="GO" id="GO:0016491">
    <property type="term" value="F:oxidoreductase activity"/>
    <property type="evidence" value="ECO:0007669"/>
    <property type="project" value="UniProtKB-KW"/>
</dbReference>
<dbReference type="Gene3D" id="3.90.380.10">
    <property type="entry name" value="Naphthalene 1,2-dioxygenase Alpha Subunit, Chain A, domain 1"/>
    <property type="match status" value="1"/>
</dbReference>
<dbReference type="PROSITE" id="PS51296">
    <property type="entry name" value="RIESKE"/>
    <property type="match status" value="1"/>
</dbReference>
<evidence type="ECO:0000313" key="8">
    <source>
        <dbReference type="EMBL" id="GGC00711.1"/>
    </source>
</evidence>
<keyword evidence="9" id="KW-1185">Reference proteome</keyword>
<dbReference type="InterPro" id="IPR036922">
    <property type="entry name" value="Rieske_2Fe-2S_sf"/>
</dbReference>
<evidence type="ECO:0000256" key="6">
    <source>
        <dbReference type="ARBA" id="ARBA00023014"/>
    </source>
</evidence>
<evidence type="ECO:0000313" key="9">
    <source>
        <dbReference type="Proteomes" id="UP000608154"/>
    </source>
</evidence>
<dbReference type="SUPFAM" id="SSF50022">
    <property type="entry name" value="ISP domain"/>
    <property type="match status" value="1"/>
</dbReference>
<keyword evidence="2" id="KW-0001">2Fe-2S</keyword>
<dbReference type="CDD" id="cd03469">
    <property type="entry name" value="Rieske_RO_Alpha_N"/>
    <property type="match status" value="1"/>
</dbReference>
<dbReference type="Pfam" id="PF00848">
    <property type="entry name" value="Ring_hydroxyl_A"/>
    <property type="match status" value="1"/>
</dbReference>
<dbReference type="InterPro" id="IPR015879">
    <property type="entry name" value="Ring_hydroxy_dOase_asu_C_dom"/>
</dbReference>